<comment type="caution">
    <text evidence="2">The sequence shown here is derived from an EMBL/GenBank/DDBJ whole genome shotgun (WGS) entry which is preliminary data.</text>
</comment>
<feature type="chain" id="PRO_5012714156" evidence="1">
    <location>
        <begin position="19"/>
        <end position="328"/>
    </location>
</feature>
<name>A0A226D0B6_FOLCA</name>
<protein>
    <submittedName>
        <fullName evidence="2">Uncharacterized protein</fullName>
    </submittedName>
</protein>
<gene>
    <name evidence="2" type="ORF">Fcan01_26553</name>
</gene>
<evidence type="ECO:0000313" key="3">
    <source>
        <dbReference type="Proteomes" id="UP000198287"/>
    </source>
</evidence>
<dbReference type="Proteomes" id="UP000198287">
    <property type="component" value="Unassembled WGS sequence"/>
</dbReference>
<organism evidence="2 3">
    <name type="scientific">Folsomia candida</name>
    <name type="common">Springtail</name>
    <dbReference type="NCBI Taxonomy" id="158441"/>
    <lineage>
        <taxon>Eukaryota</taxon>
        <taxon>Metazoa</taxon>
        <taxon>Ecdysozoa</taxon>
        <taxon>Arthropoda</taxon>
        <taxon>Hexapoda</taxon>
        <taxon>Collembola</taxon>
        <taxon>Entomobryomorpha</taxon>
        <taxon>Isotomoidea</taxon>
        <taxon>Isotomidae</taxon>
        <taxon>Proisotominae</taxon>
        <taxon>Folsomia</taxon>
    </lineage>
</organism>
<accession>A0A226D0B6</accession>
<dbReference type="AlphaFoldDB" id="A0A226D0B6"/>
<keyword evidence="3" id="KW-1185">Reference proteome</keyword>
<proteinExistence type="predicted"/>
<evidence type="ECO:0000313" key="2">
    <source>
        <dbReference type="EMBL" id="OXA38623.1"/>
    </source>
</evidence>
<evidence type="ECO:0000256" key="1">
    <source>
        <dbReference type="SAM" id="SignalP"/>
    </source>
</evidence>
<reference evidence="2 3" key="1">
    <citation type="submission" date="2015-12" db="EMBL/GenBank/DDBJ databases">
        <title>The genome of Folsomia candida.</title>
        <authorList>
            <person name="Faddeeva A."/>
            <person name="Derks M.F."/>
            <person name="Anvar Y."/>
            <person name="Smit S."/>
            <person name="Van Straalen N."/>
            <person name="Roelofs D."/>
        </authorList>
    </citation>
    <scope>NUCLEOTIDE SEQUENCE [LARGE SCALE GENOMIC DNA]</scope>
    <source>
        <strain evidence="2 3">VU population</strain>
        <tissue evidence="2">Whole body</tissue>
    </source>
</reference>
<dbReference type="EMBL" id="LNIX01000044">
    <property type="protein sequence ID" value="OXA38623.1"/>
    <property type="molecule type" value="Genomic_DNA"/>
</dbReference>
<keyword evidence="1" id="KW-0732">Signal</keyword>
<feature type="signal peptide" evidence="1">
    <location>
        <begin position="1"/>
        <end position="18"/>
    </location>
</feature>
<sequence>MFPNLLSIFLAILHLSCEQKPTFDNFLQLFTDCTLEIFTSKNYDFDDPRFWISETNLNFPKLVKDIKMYTRLVSDAGKNKTVKEYLLSKENFFQSINAKDCCRIGFIDLQEGEELDLSKSTYSLFRLMAQNPQPHHVFIRVGIPAPADFPLPTEGQFDYTLRFLIANIYEMYIRGNTVTVLLPNAYFELVFSDKEANILKSDMDPDQISKRERHWRDLDTMLQSGFRNMENMEIYVKEIKLTKYEIDQYYKICGIYKIRDSPSPFSCITTTLRRKFNFTIVFTWGSSSVNLYYARVNNDILRGSFEDVFLQPNHYPNRVVPGTKNCCV</sequence>